<dbReference type="Pfam" id="PF12277">
    <property type="entry name" value="DUF3618"/>
    <property type="match status" value="1"/>
</dbReference>
<name>A0ABP7UZZ8_9ACTN</name>
<dbReference type="RefSeq" id="WP_344939929.1">
    <property type="nucleotide sequence ID" value="NZ_BAAAZG010000001.1"/>
</dbReference>
<dbReference type="EMBL" id="BAAAZG010000001">
    <property type="protein sequence ID" value="GAA4056494.1"/>
    <property type="molecule type" value="Genomic_DNA"/>
</dbReference>
<feature type="region of interest" description="Disordered" evidence="1">
    <location>
        <begin position="1"/>
        <end position="46"/>
    </location>
</feature>
<accession>A0ABP7UZZ8</accession>
<evidence type="ECO:0000313" key="3">
    <source>
        <dbReference type="Proteomes" id="UP001500683"/>
    </source>
</evidence>
<comment type="caution">
    <text evidence="2">The sequence shown here is derived from an EMBL/GenBank/DDBJ whole genome shotgun (WGS) entry which is preliminary data.</text>
</comment>
<proteinExistence type="predicted"/>
<organism evidence="2 3">
    <name type="scientific">Actinomadura miaoliensis</name>
    <dbReference type="NCBI Taxonomy" id="430685"/>
    <lineage>
        <taxon>Bacteria</taxon>
        <taxon>Bacillati</taxon>
        <taxon>Actinomycetota</taxon>
        <taxon>Actinomycetes</taxon>
        <taxon>Streptosporangiales</taxon>
        <taxon>Thermomonosporaceae</taxon>
        <taxon>Actinomadura</taxon>
    </lineage>
</organism>
<reference evidence="3" key="1">
    <citation type="journal article" date="2019" name="Int. J. Syst. Evol. Microbiol.">
        <title>The Global Catalogue of Microorganisms (GCM) 10K type strain sequencing project: providing services to taxonomists for standard genome sequencing and annotation.</title>
        <authorList>
            <consortium name="The Broad Institute Genomics Platform"/>
            <consortium name="The Broad Institute Genome Sequencing Center for Infectious Disease"/>
            <person name="Wu L."/>
            <person name="Ma J."/>
        </authorList>
    </citation>
    <scope>NUCLEOTIDE SEQUENCE [LARGE SCALE GENOMIC DNA]</scope>
    <source>
        <strain evidence="3">JCM 16702</strain>
    </source>
</reference>
<evidence type="ECO:0000313" key="2">
    <source>
        <dbReference type="EMBL" id="GAA4056494.1"/>
    </source>
</evidence>
<dbReference type="InterPro" id="IPR022062">
    <property type="entry name" value="DUF3618"/>
</dbReference>
<keyword evidence="3" id="KW-1185">Reference proteome</keyword>
<gene>
    <name evidence="2" type="ORF">GCM10022214_05190</name>
</gene>
<protein>
    <recommendedName>
        <fullName evidence="4">DUF3618 domain-containing protein</fullName>
    </recommendedName>
</protein>
<evidence type="ECO:0000256" key="1">
    <source>
        <dbReference type="SAM" id="MobiDB-lite"/>
    </source>
</evidence>
<dbReference type="Proteomes" id="UP001500683">
    <property type="component" value="Unassembled WGS sequence"/>
</dbReference>
<sequence>MSHGNSRASAARGQATEKATPNRGAGRSKDRQTLEADIEQTRQGLSETVDALMRKVDVPARARDKAEQLREQAAGTFGTLTRTVRHKAPQARQQVAVPVTKAAQAIPEPVRRTTARTSRKTVQTVGERPEALVAAVAVCAGAGVWLWRRGSRS</sequence>
<evidence type="ECO:0008006" key="4">
    <source>
        <dbReference type="Google" id="ProtNLM"/>
    </source>
</evidence>